<feature type="region of interest" description="Disordered" evidence="1">
    <location>
        <begin position="179"/>
        <end position="206"/>
    </location>
</feature>
<feature type="region of interest" description="Disordered" evidence="1">
    <location>
        <begin position="226"/>
        <end position="245"/>
    </location>
</feature>
<accession>A0A5J4W610</accession>
<comment type="caution">
    <text evidence="4">The sequence shown here is derived from an EMBL/GenBank/DDBJ whole genome shotgun (WGS) entry which is preliminary data.</text>
</comment>
<reference evidence="4 5" key="1">
    <citation type="submission" date="2019-03" db="EMBL/GenBank/DDBJ databases">
        <title>Single cell metagenomics reveals metabolic interactions within the superorganism composed of flagellate Streblomastix strix and complex community of Bacteroidetes bacteria on its surface.</title>
        <authorList>
            <person name="Treitli S.C."/>
            <person name="Kolisko M."/>
            <person name="Husnik F."/>
            <person name="Keeling P."/>
            <person name="Hampl V."/>
        </authorList>
    </citation>
    <scope>NUCLEOTIDE SEQUENCE [LARGE SCALE GENOMIC DNA]</scope>
    <source>
        <strain evidence="4">ST1C</strain>
    </source>
</reference>
<evidence type="ECO:0000259" key="3">
    <source>
        <dbReference type="Pfam" id="PF22782"/>
    </source>
</evidence>
<protein>
    <submittedName>
        <fullName evidence="4">Uncharacterized protein</fullName>
    </submittedName>
</protein>
<dbReference type="AlphaFoldDB" id="A0A5J4W610"/>
<dbReference type="Pfam" id="PF22782">
    <property type="entry name" value="SDE2"/>
    <property type="match status" value="1"/>
</dbReference>
<dbReference type="InterPro" id="IPR053822">
    <property type="entry name" value="SDE2-like_dom"/>
</dbReference>
<dbReference type="Proteomes" id="UP000324800">
    <property type="component" value="Unassembled WGS sequence"/>
</dbReference>
<feature type="compositionally biased region" description="Polar residues" evidence="1">
    <location>
        <begin position="226"/>
        <end position="237"/>
    </location>
</feature>
<dbReference type="EMBL" id="SNRW01003348">
    <property type="protein sequence ID" value="KAA6390086.1"/>
    <property type="molecule type" value="Genomic_DNA"/>
</dbReference>
<evidence type="ECO:0000259" key="2">
    <source>
        <dbReference type="Pfam" id="PF13297"/>
    </source>
</evidence>
<feature type="domain" description="SDE2-like" evidence="3">
    <location>
        <begin position="81"/>
        <end position="177"/>
    </location>
</feature>
<feature type="compositionally biased region" description="Acidic residues" evidence="1">
    <location>
        <begin position="189"/>
        <end position="203"/>
    </location>
</feature>
<evidence type="ECO:0000313" key="4">
    <source>
        <dbReference type="EMBL" id="KAA6390086.1"/>
    </source>
</evidence>
<feature type="domain" description="SDE2/SF3A3 SAP" evidence="2">
    <location>
        <begin position="235"/>
        <end position="311"/>
    </location>
</feature>
<dbReference type="Pfam" id="PF13297">
    <property type="entry name" value="SDE2_2C"/>
    <property type="match status" value="1"/>
</dbReference>
<organism evidence="4 5">
    <name type="scientific">Streblomastix strix</name>
    <dbReference type="NCBI Taxonomy" id="222440"/>
    <lineage>
        <taxon>Eukaryota</taxon>
        <taxon>Metamonada</taxon>
        <taxon>Preaxostyla</taxon>
        <taxon>Oxymonadida</taxon>
        <taxon>Streblomastigidae</taxon>
        <taxon>Streblomastix</taxon>
    </lineage>
</organism>
<name>A0A5J4W610_9EUKA</name>
<dbReference type="OrthoDB" id="547031at2759"/>
<evidence type="ECO:0000313" key="5">
    <source>
        <dbReference type="Proteomes" id="UP000324800"/>
    </source>
</evidence>
<dbReference type="InterPro" id="IPR025086">
    <property type="entry name" value="SDE2/SF3A3_SAP"/>
</dbReference>
<sequence length="312" mass="35404">MHHIFVNGLPSGQQHVEFINTPSFNDILTKIGQRNAIDDALLKNEFCHFFAIQNGKVISNDTNNKFVDNSIQLQLCFRLCGGKQGAFGQTVKNQKSTGKKITTLDHCRDLSGKRVFAVKIDQKVRDWNTKQAGQHLDARAELEKKKKKLTDNFYKPNLSSFDNQAQKASNSVRNAIQSGLKRKGKLDSDQEEDQDSDLEDDSDKNEAIQAKESIVRQKLVGIEKSQINSQHQEQTPSSDKKQNEQYQSIDLNKAEITSPSSILTLYSRLHIRAELQRLGIKAGGKDIELAQRLFSIRGLPRERWDRKILSKT</sequence>
<gene>
    <name evidence="4" type="ORF">EZS28_014387</name>
</gene>
<proteinExistence type="predicted"/>
<evidence type="ECO:0000256" key="1">
    <source>
        <dbReference type="SAM" id="MobiDB-lite"/>
    </source>
</evidence>